<evidence type="ECO:0000256" key="6">
    <source>
        <dbReference type="ARBA" id="ARBA00022989"/>
    </source>
</evidence>
<keyword evidence="6" id="KW-1133">Transmembrane helix</keyword>
<keyword evidence="9" id="KW-0325">Glycoprotein</keyword>
<dbReference type="AlphaFoldDB" id="A0AAD8EBY0"/>
<evidence type="ECO:0000256" key="7">
    <source>
        <dbReference type="ARBA" id="ARBA00023136"/>
    </source>
</evidence>
<evidence type="ECO:0000256" key="9">
    <source>
        <dbReference type="ARBA" id="ARBA00023180"/>
    </source>
</evidence>
<dbReference type="Pfam" id="PF00057">
    <property type="entry name" value="Ldl_recept_a"/>
    <property type="match status" value="2"/>
</dbReference>
<dbReference type="PROSITE" id="PS01209">
    <property type="entry name" value="LDLRA_1"/>
    <property type="match status" value="2"/>
</dbReference>
<dbReference type="PROSITE" id="PS50068">
    <property type="entry name" value="LDLRA_2"/>
    <property type="match status" value="2"/>
</dbReference>
<evidence type="ECO:0000256" key="2">
    <source>
        <dbReference type="ARBA" id="ARBA00004308"/>
    </source>
</evidence>
<dbReference type="SUPFAM" id="SSF57424">
    <property type="entry name" value="LDL receptor-like module"/>
    <property type="match status" value="2"/>
</dbReference>
<dbReference type="InterPro" id="IPR050685">
    <property type="entry name" value="LDLR"/>
</dbReference>
<dbReference type="CDD" id="cd00112">
    <property type="entry name" value="LDLa"/>
    <property type="match status" value="2"/>
</dbReference>
<protein>
    <submittedName>
        <fullName evidence="11">Uncharacterized protein</fullName>
    </submittedName>
</protein>
<sequence>SSSMPTCQSNELPCRSGECLPQSKRCNGVEDCQDGSDELGCQCAEGEFMCDLTRCILGSARCDRKQDCSDGTDEQGCPPPGESISLSYSCIVLFLAATRNGRTHRK</sequence>
<feature type="disulfide bond" evidence="10">
    <location>
        <begin position="26"/>
        <end position="41"/>
    </location>
</feature>
<dbReference type="PRINTS" id="PR00261">
    <property type="entry name" value="LDLRECEPTOR"/>
</dbReference>
<name>A0AAD8EBY0_DIPPU</name>
<feature type="disulfide bond" evidence="10">
    <location>
        <begin position="50"/>
        <end position="68"/>
    </location>
</feature>
<keyword evidence="4" id="KW-0732">Signal</keyword>
<evidence type="ECO:0000256" key="4">
    <source>
        <dbReference type="ARBA" id="ARBA00022729"/>
    </source>
</evidence>
<keyword evidence="12" id="KW-1185">Reference proteome</keyword>
<feature type="disulfide bond" evidence="10">
    <location>
        <begin position="43"/>
        <end position="55"/>
    </location>
</feature>
<dbReference type="GO" id="GO:0012505">
    <property type="term" value="C:endomembrane system"/>
    <property type="evidence" value="ECO:0007669"/>
    <property type="project" value="UniProtKB-SubCell"/>
</dbReference>
<comment type="caution">
    <text evidence="11">The sequence shown here is derived from an EMBL/GenBank/DDBJ whole genome shotgun (WGS) entry which is preliminary data.</text>
</comment>
<dbReference type="InterPro" id="IPR002172">
    <property type="entry name" value="LDrepeatLR_classA_rpt"/>
</dbReference>
<dbReference type="InterPro" id="IPR023415">
    <property type="entry name" value="LDLR_class-A_CS"/>
</dbReference>
<evidence type="ECO:0000313" key="11">
    <source>
        <dbReference type="EMBL" id="KAJ9584668.1"/>
    </source>
</evidence>
<dbReference type="Gene3D" id="4.10.400.10">
    <property type="entry name" value="Low-density Lipoprotein Receptor"/>
    <property type="match status" value="2"/>
</dbReference>
<evidence type="ECO:0000256" key="8">
    <source>
        <dbReference type="ARBA" id="ARBA00023157"/>
    </source>
</evidence>
<evidence type="ECO:0000256" key="10">
    <source>
        <dbReference type="PROSITE-ProRule" id="PRU00124"/>
    </source>
</evidence>
<dbReference type="FunFam" id="4.10.400.10:FF:000034">
    <property type="entry name" value="Low-density lipoprotein receptor-related protein 2"/>
    <property type="match status" value="2"/>
</dbReference>
<dbReference type="Proteomes" id="UP001233999">
    <property type="component" value="Unassembled WGS sequence"/>
</dbReference>
<proteinExistence type="predicted"/>
<organism evidence="11 12">
    <name type="scientific">Diploptera punctata</name>
    <name type="common">Pacific beetle cockroach</name>
    <dbReference type="NCBI Taxonomy" id="6984"/>
    <lineage>
        <taxon>Eukaryota</taxon>
        <taxon>Metazoa</taxon>
        <taxon>Ecdysozoa</taxon>
        <taxon>Arthropoda</taxon>
        <taxon>Hexapoda</taxon>
        <taxon>Insecta</taxon>
        <taxon>Pterygota</taxon>
        <taxon>Neoptera</taxon>
        <taxon>Polyneoptera</taxon>
        <taxon>Dictyoptera</taxon>
        <taxon>Blattodea</taxon>
        <taxon>Blaberoidea</taxon>
        <taxon>Blaberidae</taxon>
        <taxon>Diplopterinae</taxon>
        <taxon>Diploptera</taxon>
    </lineage>
</organism>
<dbReference type="InterPro" id="IPR036055">
    <property type="entry name" value="LDL_receptor-like_sf"/>
</dbReference>
<evidence type="ECO:0000256" key="3">
    <source>
        <dbReference type="ARBA" id="ARBA00022692"/>
    </source>
</evidence>
<evidence type="ECO:0000256" key="5">
    <source>
        <dbReference type="ARBA" id="ARBA00022737"/>
    </source>
</evidence>
<feature type="disulfide bond" evidence="10">
    <location>
        <begin position="14"/>
        <end position="32"/>
    </location>
</feature>
<evidence type="ECO:0000313" key="12">
    <source>
        <dbReference type="Proteomes" id="UP001233999"/>
    </source>
</evidence>
<keyword evidence="7" id="KW-0472">Membrane</keyword>
<keyword evidence="3" id="KW-0812">Transmembrane</keyword>
<feature type="disulfide bond" evidence="10">
    <location>
        <begin position="62"/>
        <end position="77"/>
    </location>
</feature>
<dbReference type="EMBL" id="JASPKZ010007375">
    <property type="protein sequence ID" value="KAJ9584668.1"/>
    <property type="molecule type" value="Genomic_DNA"/>
</dbReference>
<reference evidence="11" key="1">
    <citation type="journal article" date="2023" name="IScience">
        <title>Live-bearing cockroach genome reveals convergent evolutionary mechanisms linked to viviparity in insects and beyond.</title>
        <authorList>
            <person name="Fouks B."/>
            <person name="Harrison M.C."/>
            <person name="Mikhailova A.A."/>
            <person name="Marchal E."/>
            <person name="English S."/>
            <person name="Carruthers M."/>
            <person name="Jennings E.C."/>
            <person name="Chiamaka E.L."/>
            <person name="Frigard R.A."/>
            <person name="Pippel M."/>
            <person name="Attardo G.M."/>
            <person name="Benoit J.B."/>
            <person name="Bornberg-Bauer E."/>
            <person name="Tobe S.S."/>
        </authorList>
    </citation>
    <scope>NUCLEOTIDE SEQUENCE</scope>
    <source>
        <strain evidence="11">Stay&amp;Tobe</strain>
    </source>
</reference>
<dbReference type="GO" id="GO:0005886">
    <property type="term" value="C:plasma membrane"/>
    <property type="evidence" value="ECO:0007669"/>
    <property type="project" value="TreeGrafter"/>
</dbReference>
<comment type="subcellular location">
    <subcellularLocation>
        <location evidence="2">Endomembrane system</location>
    </subcellularLocation>
    <subcellularLocation>
        <location evidence="1">Membrane</location>
        <topology evidence="1">Single-pass membrane protein</topology>
    </subcellularLocation>
</comment>
<keyword evidence="8 10" id="KW-1015">Disulfide bond</keyword>
<accession>A0AAD8EBY0</accession>
<feature type="non-terminal residue" evidence="11">
    <location>
        <position position="106"/>
    </location>
</feature>
<dbReference type="GO" id="GO:0016192">
    <property type="term" value="P:vesicle-mediated transport"/>
    <property type="evidence" value="ECO:0007669"/>
    <property type="project" value="UniProtKB-ARBA"/>
</dbReference>
<dbReference type="PANTHER" id="PTHR24270">
    <property type="entry name" value="LOW-DENSITY LIPOPROTEIN RECEPTOR-RELATED"/>
    <property type="match status" value="1"/>
</dbReference>
<gene>
    <name evidence="11" type="ORF">L9F63_020993</name>
</gene>
<evidence type="ECO:0000256" key="1">
    <source>
        <dbReference type="ARBA" id="ARBA00004167"/>
    </source>
</evidence>
<keyword evidence="5" id="KW-0677">Repeat</keyword>
<feature type="disulfide bond" evidence="10">
    <location>
        <begin position="7"/>
        <end position="19"/>
    </location>
</feature>
<reference evidence="11" key="2">
    <citation type="submission" date="2023-05" db="EMBL/GenBank/DDBJ databases">
        <authorList>
            <person name="Fouks B."/>
        </authorList>
    </citation>
    <scope>NUCLEOTIDE SEQUENCE</scope>
    <source>
        <strain evidence="11">Stay&amp;Tobe</strain>
        <tissue evidence="11">Testes</tissue>
    </source>
</reference>
<dbReference type="SMART" id="SM00192">
    <property type="entry name" value="LDLa"/>
    <property type="match status" value="2"/>
</dbReference>